<evidence type="ECO:0000313" key="2">
    <source>
        <dbReference type="EMBL" id="KAK8835980.1"/>
    </source>
</evidence>
<accession>A0ABR2GPW0</accession>
<organism evidence="2 3">
    <name type="scientific">Tritrichomonas musculus</name>
    <dbReference type="NCBI Taxonomy" id="1915356"/>
    <lineage>
        <taxon>Eukaryota</taxon>
        <taxon>Metamonada</taxon>
        <taxon>Parabasalia</taxon>
        <taxon>Tritrichomonadida</taxon>
        <taxon>Tritrichomonadidae</taxon>
        <taxon>Tritrichomonas</taxon>
    </lineage>
</organism>
<evidence type="ECO:0000256" key="1">
    <source>
        <dbReference type="SAM" id="MobiDB-lite"/>
    </source>
</evidence>
<reference evidence="2 3" key="1">
    <citation type="submission" date="2024-04" db="EMBL/GenBank/DDBJ databases">
        <title>Tritrichomonas musculus Genome.</title>
        <authorList>
            <person name="Alves-Ferreira E."/>
            <person name="Grigg M."/>
            <person name="Lorenzi H."/>
            <person name="Galac M."/>
        </authorList>
    </citation>
    <scope>NUCLEOTIDE SEQUENCE [LARGE SCALE GENOMIC DNA]</scope>
    <source>
        <strain evidence="2 3">EAF2021</strain>
    </source>
</reference>
<proteinExistence type="predicted"/>
<sequence length="417" mass="51050">MNNRLLRIKGLLSKAQNQAKYFDKQYQDELSKEESQLFLRYQNKILNDGYQETTAENVLLDEYSRKISQLKSEYYHRKSNKIKEEHQKKAEQINEHYEAIHQHRRDQRNEKSEIYYKQREINYTLSEKHQKKSIELKEQLQTICRSRDPTSFPPLLQLIKEWEDEINNEPDFDTKVTFKNIAEHLKNECTFAYNKISNFCSNTDECRKRKELYYQKLELDSKAKEEELEKKRIHNYEMKRDIHHMIKRQKEVDLGLKEQQHKKIRREEREQRERRYQEEIKNREEKEKRKEMDDQKEFKTFVSISYEDYRRLKRCEREVEKLKKSLDQRDDEINSLKKIVESQKDELKKLENDTNSNHSNDNDYGFKNSDEDSKDEKSDEDFEDEKPDEDSKDEKADEDFEDEKVEEDSKDEKVEED</sequence>
<name>A0ABR2GPW0_9EUKA</name>
<comment type="caution">
    <text evidence="2">The sequence shown here is derived from an EMBL/GenBank/DDBJ whole genome shotgun (WGS) entry which is preliminary data.</text>
</comment>
<evidence type="ECO:0000313" key="3">
    <source>
        <dbReference type="Proteomes" id="UP001470230"/>
    </source>
</evidence>
<dbReference type="EMBL" id="JAPFFF010000071">
    <property type="protein sequence ID" value="KAK8835980.1"/>
    <property type="molecule type" value="Genomic_DNA"/>
</dbReference>
<keyword evidence="3" id="KW-1185">Reference proteome</keyword>
<feature type="compositionally biased region" description="Acidic residues" evidence="1">
    <location>
        <begin position="378"/>
        <end position="409"/>
    </location>
</feature>
<feature type="compositionally biased region" description="Basic and acidic residues" evidence="1">
    <location>
        <begin position="368"/>
        <end position="377"/>
    </location>
</feature>
<feature type="compositionally biased region" description="Low complexity" evidence="1">
    <location>
        <begin position="353"/>
        <end position="363"/>
    </location>
</feature>
<protein>
    <submittedName>
        <fullName evidence="2">Uncharacterized protein</fullName>
    </submittedName>
</protein>
<gene>
    <name evidence="2" type="ORF">M9Y10_040177</name>
</gene>
<feature type="region of interest" description="Disordered" evidence="1">
    <location>
        <begin position="347"/>
        <end position="417"/>
    </location>
</feature>
<dbReference type="Proteomes" id="UP001470230">
    <property type="component" value="Unassembled WGS sequence"/>
</dbReference>